<protein>
    <submittedName>
        <fullName evidence="2">Uncharacterized protein</fullName>
    </submittedName>
</protein>
<dbReference type="AlphaFoldDB" id="A0A5E4CTB0"/>
<evidence type="ECO:0000256" key="1">
    <source>
        <dbReference type="SAM" id="MobiDB-lite"/>
    </source>
</evidence>
<dbReference type="Proteomes" id="UP000335636">
    <property type="component" value="Unassembled WGS sequence"/>
</dbReference>
<name>A0A5E4CTB0_MARMO</name>
<reference evidence="2" key="1">
    <citation type="submission" date="2019-04" db="EMBL/GenBank/DDBJ databases">
        <authorList>
            <person name="Alioto T."/>
            <person name="Alioto T."/>
        </authorList>
    </citation>
    <scope>NUCLEOTIDE SEQUENCE [LARGE SCALE GENOMIC DNA]</scope>
</reference>
<feature type="region of interest" description="Disordered" evidence="1">
    <location>
        <begin position="1"/>
        <end position="64"/>
    </location>
</feature>
<proteinExistence type="predicted"/>
<evidence type="ECO:0000313" key="3">
    <source>
        <dbReference type="Proteomes" id="UP000335636"/>
    </source>
</evidence>
<comment type="caution">
    <text evidence="2">The sequence shown here is derived from an EMBL/GenBank/DDBJ whole genome shotgun (WGS) entry which is preliminary data.</text>
</comment>
<gene>
    <name evidence="2" type="ORF">MONAX_5E019605</name>
</gene>
<evidence type="ECO:0000313" key="2">
    <source>
        <dbReference type="EMBL" id="VTJ85043.1"/>
    </source>
</evidence>
<organism evidence="2 3">
    <name type="scientific">Marmota monax</name>
    <name type="common">Woodchuck</name>
    <dbReference type="NCBI Taxonomy" id="9995"/>
    <lineage>
        <taxon>Eukaryota</taxon>
        <taxon>Metazoa</taxon>
        <taxon>Chordata</taxon>
        <taxon>Craniata</taxon>
        <taxon>Vertebrata</taxon>
        <taxon>Euteleostomi</taxon>
        <taxon>Mammalia</taxon>
        <taxon>Eutheria</taxon>
        <taxon>Euarchontoglires</taxon>
        <taxon>Glires</taxon>
        <taxon>Rodentia</taxon>
        <taxon>Sciuromorpha</taxon>
        <taxon>Sciuridae</taxon>
        <taxon>Xerinae</taxon>
        <taxon>Marmotini</taxon>
        <taxon>Marmota</taxon>
    </lineage>
</organism>
<sequence length="122" mass="13045">MSSSYRPSHSLTLNPGTRPPPRQLQPQRHEQETPAAMPGLLSCRETTASPPPGTPDRTSGLGYRRCSLPGSRTAFLWRVGADSVGLLHVSVWHRIPLQVSDGNVSPGGQGRAEVLMDLGPGV</sequence>
<accession>A0A5E4CTB0</accession>
<dbReference type="EMBL" id="CABDUW010002009">
    <property type="protein sequence ID" value="VTJ85043.1"/>
    <property type="molecule type" value="Genomic_DNA"/>
</dbReference>
<keyword evidence="3" id="KW-1185">Reference proteome</keyword>
<feature type="compositionally biased region" description="Polar residues" evidence="1">
    <location>
        <begin position="1"/>
        <end position="15"/>
    </location>
</feature>